<name>A0A5C8GCP0_9BACT</name>
<evidence type="ECO:0000313" key="1">
    <source>
        <dbReference type="EMBL" id="TXJ59705.1"/>
    </source>
</evidence>
<comment type="caution">
    <text evidence="1">The sequence shown here is derived from an EMBL/GenBank/DDBJ whole genome shotgun (WGS) entry which is preliminary data.</text>
</comment>
<dbReference type="AlphaFoldDB" id="A0A5C8GCP0"/>
<dbReference type="OrthoDB" id="1050254at2"/>
<gene>
    <name evidence="1" type="ORF">ETF27_09340</name>
</gene>
<evidence type="ECO:0000313" key="2">
    <source>
        <dbReference type="Proteomes" id="UP000321612"/>
    </source>
</evidence>
<protein>
    <submittedName>
        <fullName evidence="1">Uncharacterized protein</fullName>
    </submittedName>
</protein>
<proteinExistence type="predicted"/>
<keyword evidence="2" id="KW-1185">Reference proteome</keyword>
<sequence>MEEKTKATLEPKKGYGIFKVGAPIDDYLQLPHRKEVYEEESFRMDCYVFPVEKVELWCESGIVNTIFPWESCFYAGTNLLGMNFDEFLSMTGAKPNDEDTIYVPQNNGKGQNQHVYDFDGMGLQLWVWRGKIRTVLIYARP</sequence>
<reference evidence="2" key="1">
    <citation type="submission" date="2019-05" db="EMBL/GenBank/DDBJ databases">
        <title>Prevotella brunnea sp. nov., isolated from a wound of a patient.</title>
        <authorList>
            <person name="Buhl M."/>
        </authorList>
    </citation>
    <scope>NUCLEOTIDE SEQUENCE [LARGE SCALE GENOMIC DNA]</scope>
    <source>
        <strain evidence="2">A2672</strain>
    </source>
</reference>
<accession>A0A5C8GCP0</accession>
<dbReference type="Proteomes" id="UP000321612">
    <property type="component" value="Unassembled WGS sequence"/>
</dbReference>
<dbReference type="RefSeq" id="WP_130829893.1">
    <property type="nucleotide sequence ID" value="NZ_SDIK01000073.1"/>
</dbReference>
<dbReference type="EMBL" id="SDIK01000073">
    <property type="protein sequence ID" value="TXJ59705.1"/>
    <property type="molecule type" value="Genomic_DNA"/>
</dbReference>
<organism evidence="1 2">
    <name type="scientific">Prevotella brunnea</name>
    <dbReference type="NCBI Taxonomy" id="2508867"/>
    <lineage>
        <taxon>Bacteria</taxon>
        <taxon>Pseudomonadati</taxon>
        <taxon>Bacteroidota</taxon>
        <taxon>Bacteroidia</taxon>
        <taxon>Bacteroidales</taxon>
        <taxon>Prevotellaceae</taxon>
        <taxon>Prevotella</taxon>
    </lineage>
</organism>